<dbReference type="Proteomes" id="UP000054018">
    <property type="component" value="Unassembled WGS sequence"/>
</dbReference>
<sequence length="66" mass="7877">MDGNVIGTCKVTVLQLIQDVKTWWDSVYLMIQQLWLLEQPIDAFLDHPNNRDLKKYKLSQMEWNVL</sequence>
<reference evidence="1 2" key="1">
    <citation type="submission" date="2014-04" db="EMBL/GenBank/DDBJ databases">
        <authorList>
            <consortium name="DOE Joint Genome Institute"/>
            <person name="Kuo A."/>
            <person name="Kohler A."/>
            <person name="Costa M.D."/>
            <person name="Nagy L.G."/>
            <person name="Floudas D."/>
            <person name="Copeland A."/>
            <person name="Barry K.W."/>
            <person name="Cichocki N."/>
            <person name="Veneault-Fourrey C."/>
            <person name="LaButti K."/>
            <person name="Lindquist E.A."/>
            <person name="Lipzen A."/>
            <person name="Lundell T."/>
            <person name="Morin E."/>
            <person name="Murat C."/>
            <person name="Sun H."/>
            <person name="Tunlid A."/>
            <person name="Henrissat B."/>
            <person name="Grigoriev I.V."/>
            <person name="Hibbett D.S."/>
            <person name="Martin F."/>
            <person name="Nordberg H.P."/>
            <person name="Cantor M.N."/>
            <person name="Hua S.X."/>
        </authorList>
    </citation>
    <scope>NUCLEOTIDE SEQUENCE [LARGE SCALE GENOMIC DNA]</scope>
    <source>
        <strain evidence="1 2">441</strain>
    </source>
</reference>
<organism evidence="1 2">
    <name type="scientific">Pisolithus microcarpus 441</name>
    <dbReference type="NCBI Taxonomy" id="765257"/>
    <lineage>
        <taxon>Eukaryota</taxon>
        <taxon>Fungi</taxon>
        <taxon>Dikarya</taxon>
        <taxon>Basidiomycota</taxon>
        <taxon>Agaricomycotina</taxon>
        <taxon>Agaricomycetes</taxon>
        <taxon>Agaricomycetidae</taxon>
        <taxon>Boletales</taxon>
        <taxon>Sclerodermatineae</taxon>
        <taxon>Pisolithaceae</taxon>
        <taxon>Pisolithus</taxon>
    </lineage>
</organism>
<protein>
    <submittedName>
        <fullName evidence="1">Unplaced genomic scaffold scaffold_741, whole genome shotgun sequence</fullName>
    </submittedName>
</protein>
<evidence type="ECO:0000313" key="1">
    <source>
        <dbReference type="EMBL" id="KIK10797.1"/>
    </source>
</evidence>
<name>A0A0C9YKA7_9AGAM</name>
<dbReference type="AlphaFoldDB" id="A0A0C9YKA7"/>
<dbReference type="OrthoDB" id="2639200at2759"/>
<gene>
    <name evidence="1" type="ORF">PISMIDRAFT_123913</name>
</gene>
<dbReference type="EMBL" id="KN834425">
    <property type="protein sequence ID" value="KIK10797.1"/>
    <property type="molecule type" value="Genomic_DNA"/>
</dbReference>
<proteinExistence type="predicted"/>
<accession>A0A0C9YKA7</accession>
<evidence type="ECO:0000313" key="2">
    <source>
        <dbReference type="Proteomes" id="UP000054018"/>
    </source>
</evidence>
<reference evidence="2" key="2">
    <citation type="submission" date="2015-01" db="EMBL/GenBank/DDBJ databases">
        <title>Evolutionary Origins and Diversification of the Mycorrhizal Mutualists.</title>
        <authorList>
            <consortium name="DOE Joint Genome Institute"/>
            <consortium name="Mycorrhizal Genomics Consortium"/>
            <person name="Kohler A."/>
            <person name="Kuo A."/>
            <person name="Nagy L.G."/>
            <person name="Floudas D."/>
            <person name="Copeland A."/>
            <person name="Barry K.W."/>
            <person name="Cichocki N."/>
            <person name="Veneault-Fourrey C."/>
            <person name="LaButti K."/>
            <person name="Lindquist E.A."/>
            <person name="Lipzen A."/>
            <person name="Lundell T."/>
            <person name="Morin E."/>
            <person name="Murat C."/>
            <person name="Riley R."/>
            <person name="Ohm R."/>
            <person name="Sun H."/>
            <person name="Tunlid A."/>
            <person name="Henrissat B."/>
            <person name="Grigoriev I.V."/>
            <person name="Hibbett D.S."/>
            <person name="Martin F."/>
        </authorList>
    </citation>
    <scope>NUCLEOTIDE SEQUENCE [LARGE SCALE GENOMIC DNA]</scope>
    <source>
        <strain evidence="2">441</strain>
    </source>
</reference>
<dbReference type="HOGENOM" id="CLU_119825_1_0_1"/>
<keyword evidence="2" id="KW-1185">Reference proteome</keyword>